<reference evidence="6 7" key="1">
    <citation type="submission" date="2023-10" db="EMBL/GenBank/DDBJ databases">
        <title>Genomes of two closely related lineages of the louse Polyplax serrata with different host specificities.</title>
        <authorList>
            <person name="Martinu J."/>
            <person name="Tarabai H."/>
            <person name="Stefka J."/>
            <person name="Hypsa V."/>
        </authorList>
    </citation>
    <scope>NUCLEOTIDE SEQUENCE [LARGE SCALE GENOMIC DNA]</scope>
    <source>
        <strain evidence="6">HR10_N</strain>
    </source>
</reference>
<feature type="region of interest" description="Disordered" evidence="3">
    <location>
        <begin position="150"/>
        <end position="183"/>
    </location>
</feature>
<dbReference type="CDD" id="cd08756">
    <property type="entry name" value="RGS_GEF_like"/>
    <property type="match status" value="1"/>
</dbReference>
<accession>A0AAN8NPM6</accession>
<dbReference type="Gene3D" id="3.30.60.20">
    <property type="match status" value="1"/>
</dbReference>
<dbReference type="PROSITE" id="PS50132">
    <property type="entry name" value="RGS"/>
    <property type="match status" value="1"/>
</dbReference>
<dbReference type="PANTHER" id="PTHR45872:SF2">
    <property type="entry name" value="RHO GUANINE NUCLEOTIDE EXCHANGE FACTOR 2, ISOFORM D"/>
    <property type="match status" value="1"/>
</dbReference>
<dbReference type="PRINTS" id="PR00008">
    <property type="entry name" value="DAGPEDOMAIN"/>
</dbReference>
<dbReference type="Gene3D" id="1.10.167.10">
    <property type="entry name" value="Regulator of G-protein Signalling 4, domain 2"/>
    <property type="match status" value="1"/>
</dbReference>
<name>A0AAN8NPM6_POLSC</name>
<dbReference type="InterPro" id="IPR016137">
    <property type="entry name" value="RGS"/>
</dbReference>
<dbReference type="PROSITE" id="PS50081">
    <property type="entry name" value="ZF_DAG_PE_2"/>
    <property type="match status" value="1"/>
</dbReference>
<dbReference type="InterPro" id="IPR020454">
    <property type="entry name" value="DAG/PE-bd"/>
</dbReference>
<dbReference type="InterPro" id="IPR036305">
    <property type="entry name" value="RGS_sf"/>
</dbReference>
<protein>
    <recommendedName>
        <fullName evidence="8">Phorbol-ester/DAG-type domain-containing protein</fullName>
    </recommendedName>
</protein>
<dbReference type="PANTHER" id="PTHR45872">
    <property type="entry name" value="RHO GUANINE NUCLEOTIDE EXCHANGE FACTOR 2, ISOFORM D"/>
    <property type="match status" value="1"/>
</dbReference>
<evidence type="ECO:0000313" key="6">
    <source>
        <dbReference type="EMBL" id="KAK6623635.1"/>
    </source>
</evidence>
<feature type="compositionally biased region" description="Polar residues" evidence="3">
    <location>
        <begin position="593"/>
        <end position="607"/>
    </location>
</feature>
<evidence type="ECO:0000259" key="5">
    <source>
        <dbReference type="PROSITE" id="PS50132"/>
    </source>
</evidence>
<dbReference type="Pfam" id="PF00130">
    <property type="entry name" value="C1_1"/>
    <property type="match status" value="1"/>
</dbReference>
<dbReference type="InterPro" id="IPR002219">
    <property type="entry name" value="PKC_DAG/PE"/>
</dbReference>
<keyword evidence="2" id="KW-0862">Zinc</keyword>
<organism evidence="6 7">
    <name type="scientific">Polyplax serrata</name>
    <name type="common">Common mouse louse</name>
    <dbReference type="NCBI Taxonomy" id="468196"/>
    <lineage>
        <taxon>Eukaryota</taxon>
        <taxon>Metazoa</taxon>
        <taxon>Ecdysozoa</taxon>
        <taxon>Arthropoda</taxon>
        <taxon>Hexapoda</taxon>
        <taxon>Insecta</taxon>
        <taxon>Pterygota</taxon>
        <taxon>Neoptera</taxon>
        <taxon>Paraneoptera</taxon>
        <taxon>Psocodea</taxon>
        <taxon>Troctomorpha</taxon>
        <taxon>Phthiraptera</taxon>
        <taxon>Anoplura</taxon>
        <taxon>Polyplacidae</taxon>
        <taxon>Polyplax</taxon>
    </lineage>
</organism>
<keyword evidence="1" id="KW-0479">Metal-binding</keyword>
<evidence type="ECO:0000259" key="4">
    <source>
        <dbReference type="PROSITE" id="PS50081"/>
    </source>
</evidence>
<evidence type="ECO:0000256" key="1">
    <source>
        <dbReference type="ARBA" id="ARBA00022723"/>
    </source>
</evidence>
<evidence type="ECO:0000256" key="3">
    <source>
        <dbReference type="SAM" id="MobiDB-lite"/>
    </source>
</evidence>
<dbReference type="InterPro" id="IPR044926">
    <property type="entry name" value="RGS_subdomain_2"/>
</dbReference>
<dbReference type="InterPro" id="IPR015212">
    <property type="entry name" value="RGS-like_dom"/>
</dbReference>
<feature type="region of interest" description="Disordered" evidence="3">
    <location>
        <begin position="559"/>
        <end position="607"/>
    </location>
</feature>
<dbReference type="EMBL" id="JAWJWE010000038">
    <property type="protein sequence ID" value="KAK6623635.1"/>
    <property type="molecule type" value="Genomic_DNA"/>
</dbReference>
<dbReference type="GO" id="GO:0005085">
    <property type="term" value="F:guanyl-nucleotide exchange factor activity"/>
    <property type="evidence" value="ECO:0007669"/>
    <property type="project" value="InterPro"/>
</dbReference>
<dbReference type="Proteomes" id="UP001372834">
    <property type="component" value="Unassembled WGS sequence"/>
</dbReference>
<evidence type="ECO:0000256" key="2">
    <source>
        <dbReference type="ARBA" id="ARBA00022833"/>
    </source>
</evidence>
<dbReference type="SMART" id="SM00109">
    <property type="entry name" value="C1"/>
    <property type="match status" value="1"/>
</dbReference>
<gene>
    <name evidence="6" type="ORF">RUM43_009487</name>
</gene>
<dbReference type="GO" id="GO:0001664">
    <property type="term" value="F:G protein-coupled receptor binding"/>
    <property type="evidence" value="ECO:0007669"/>
    <property type="project" value="TreeGrafter"/>
</dbReference>
<dbReference type="SUPFAM" id="SSF48097">
    <property type="entry name" value="Regulator of G-protein signaling, RGS"/>
    <property type="match status" value="1"/>
</dbReference>
<proteinExistence type="predicted"/>
<feature type="domain" description="Phorbol-ester/DAG-type" evidence="4">
    <location>
        <begin position="467"/>
        <end position="518"/>
    </location>
</feature>
<dbReference type="GO" id="GO:0005737">
    <property type="term" value="C:cytoplasm"/>
    <property type="evidence" value="ECO:0007669"/>
    <property type="project" value="InterPro"/>
</dbReference>
<evidence type="ECO:0000313" key="7">
    <source>
        <dbReference type="Proteomes" id="UP001372834"/>
    </source>
</evidence>
<comment type="caution">
    <text evidence="6">The sequence shown here is derived from an EMBL/GenBank/DDBJ whole genome shotgun (WGS) entry which is preliminary data.</text>
</comment>
<dbReference type="AlphaFoldDB" id="A0AAN8NPM6"/>
<feature type="domain" description="RGS" evidence="5">
    <location>
        <begin position="244"/>
        <end position="349"/>
    </location>
</feature>
<dbReference type="GO" id="GO:0046872">
    <property type="term" value="F:metal ion binding"/>
    <property type="evidence" value="ECO:0007669"/>
    <property type="project" value="UniProtKB-KW"/>
</dbReference>
<feature type="region of interest" description="Disordered" evidence="3">
    <location>
        <begin position="35"/>
        <end position="68"/>
    </location>
</feature>
<evidence type="ECO:0008006" key="8">
    <source>
        <dbReference type="Google" id="ProtNLM"/>
    </source>
</evidence>
<feature type="compositionally biased region" description="Polar residues" evidence="3">
    <location>
        <begin position="50"/>
        <end position="62"/>
    </location>
</feature>
<dbReference type="GO" id="GO:0007186">
    <property type="term" value="P:G protein-coupled receptor signaling pathway"/>
    <property type="evidence" value="ECO:0007669"/>
    <property type="project" value="TreeGrafter"/>
</dbReference>
<dbReference type="Pfam" id="PF09128">
    <property type="entry name" value="RGS-like"/>
    <property type="match status" value="1"/>
</dbReference>
<sequence>MSSKLYILISHKAVDMCIISQPSSPVNSFPIHTISEGEGISNTPPPLPTRNRSFHSPGSQRMPTGAGPPLSQRCNNLQVSCNNGAASLSNKSGCGQGDENSSEAVPNTIAHHRTKSNPDPLGSQSQVHSMTPVEACKRLLTSESFQDLYKRSKSHPGSCDVDSPHESPSGTPPPPYRGIVDEGGGEDEVQIRSHGDQISEVSPLRGSIGPQTSTPIGQNIMSMEDDDTSDQELSHLEDHGPFKSLKCLWQHHAHLAVFMNYVLSNSDPSSLLFYLVTDLYKEGSAKEMKKWAYEIHSSFLVPGAPLRLNNVDENFAREIDDVLIRESDKEEILRMIFWKARNRAREELNEQLADFQQKRTAGLGTLFGPCDASLDESIHDKNKEMKIIESILVPKIESYMEDIEKDNVDIRRFTTAAALGTIMGKVFGLRGPHASSVLDRCPTFVSKDKSLKVKLLIGKSRKLSVRGHNFVAHYYYTVTYCNHCQLIIWGIGPQGYQCSNCNFNVHRHNCVRAVDENCPGPICKKDKGDNRISKLMEKIRPEREARRKPSSLNFSQIERAKKHLEERDDAGGIGDGDSTMVQRGQVDWEENLLRQNKTALRQQTSEA</sequence>
<dbReference type="SUPFAM" id="SSF57889">
    <property type="entry name" value="Cysteine-rich domain"/>
    <property type="match status" value="1"/>
</dbReference>
<dbReference type="InterPro" id="IPR046349">
    <property type="entry name" value="C1-like_sf"/>
</dbReference>